<comment type="function">
    <text evidence="1">Possible endonuclease which induces a single-strand cut and initiates DNA replication.</text>
</comment>
<keyword evidence="5 8" id="KW-0255">Endonuclease</keyword>
<reference evidence="8 9" key="1">
    <citation type="submission" date="2020-11" db="EMBL/GenBank/DDBJ databases">
        <title>Taxonomic investigation of Rahnella spp.</title>
        <authorList>
            <person name="Lee S.D."/>
        </authorList>
    </citation>
    <scope>NUCLEOTIDE SEQUENCE [LARGE SCALE GENOMIC DNA]</scope>
    <source>
        <strain evidence="8 9">SAP-10</strain>
    </source>
</reference>
<evidence type="ECO:0000256" key="3">
    <source>
        <dbReference type="ARBA" id="ARBA00022705"/>
    </source>
</evidence>
<comment type="similarity">
    <text evidence="2">Belongs to the phage GPA family.</text>
</comment>
<keyword evidence="6" id="KW-0378">Hydrolase</keyword>
<accession>A0ABS0DWP5</accession>
<protein>
    <submittedName>
        <fullName evidence="8">Replication endonuclease</fullName>
    </submittedName>
</protein>
<evidence type="ECO:0000256" key="1">
    <source>
        <dbReference type="ARBA" id="ARBA00003293"/>
    </source>
</evidence>
<comment type="caution">
    <text evidence="8">The sequence shown here is derived from an EMBL/GenBank/DDBJ whole genome shotgun (WGS) entry which is preliminary data.</text>
</comment>
<evidence type="ECO:0000256" key="6">
    <source>
        <dbReference type="ARBA" id="ARBA00022801"/>
    </source>
</evidence>
<sequence>MPDNNRGRIAPSPPPPFNRTGRKPFDGVWWWNAPLPALSSPLDKPLTRDICQRQQTALSQLATLPRCLRTPLHQRYTWLLDTQGVRAAVHFLMTVFTQRLWPRIQQVNARHRVNRQISQKLLTEEDQFNRLPDLNDDALKRLANRLAVNMLDAYEYHCERWLENRPDQSDILLQDATQHEIYGHVATMARACGVQPLFWRAWQKGRMSAESAVAAVSRLVSGDWWEKQLRTKQRLWREALMIACGYVSRATSPYASKNAIRDVVSRRLSAINYLKQCQLENVESGETLSLLDTVLASVSNPKLRRMELMTLIAGVEDVADQQRDCGLFITLTTPSKYHPLKMNCGGSAPLFNRKWDQHAFTPKDAQRYLVAVWAKIRTTFKDRNLKVYGVRVVEPHHDGTPHWHMMLFTPPEQQQKVAEVMRRYALEDDPDEPGAAESRFNCKPLNRGGAAGYIAKYVAKNIDGYALDGETDFDSGRLLTDVATAVTAWASTWRIPQFHAIGIPSVGAWRECRRIRHQSLSSRFDSRVEDVRAAADQGDFAGYIQAQGGIHIPRKEQTVRVARQLSEEKNAYDERRHKVVGIYAPHLGASLIFLTHTEQWRIIRHRPALAKNPQIRSPWSSVNNCGSPPISEKEINPTKSKRMKINVLIQ</sequence>
<evidence type="ECO:0000256" key="2">
    <source>
        <dbReference type="ARBA" id="ARBA00009260"/>
    </source>
</evidence>
<dbReference type="Proteomes" id="UP000600307">
    <property type="component" value="Unassembled WGS sequence"/>
</dbReference>
<keyword evidence="3" id="KW-0235">DNA replication</keyword>
<keyword evidence="4" id="KW-0540">Nuclease</keyword>
<name>A0ABS0DWP5_9GAMM</name>
<dbReference type="Pfam" id="PF05840">
    <property type="entry name" value="Phage_GPA"/>
    <property type="match status" value="1"/>
</dbReference>
<dbReference type="EMBL" id="JADOBH010000006">
    <property type="protein sequence ID" value="MBF7958312.1"/>
    <property type="molecule type" value="Genomic_DNA"/>
</dbReference>
<dbReference type="InterPro" id="IPR008766">
    <property type="entry name" value="Replication_gene_A-like"/>
</dbReference>
<evidence type="ECO:0000313" key="8">
    <source>
        <dbReference type="EMBL" id="MBF7958312.1"/>
    </source>
</evidence>
<proteinExistence type="inferred from homology"/>
<evidence type="ECO:0000259" key="7">
    <source>
        <dbReference type="Pfam" id="PF05840"/>
    </source>
</evidence>
<evidence type="ECO:0000256" key="5">
    <source>
        <dbReference type="ARBA" id="ARBA00022759"/>
    </source>
</evidence>
<organism evidence="8 9">
    <name type="scientific">Rahnella victoriana</name>
    <dbReference type="NCBI Taxonomy" id="1510570"/>
    <lineage>
        <taxon>Bacteria</taxon>
        <taxon>Pseudomonadati</taxon>
        <taxon>Pseudomonadota</taxon>
        <taxon>Gammaproteobacteria</taxon>
        <taxon>Enterobacterales</taxon>
        <taxon>Yersiniaceae</taxon>
        <taxon>Rahnella</taxon>
    </lineage>
</organism>
<gene>
    <name evidence="8" type="ORF">IV431_22420</name>
</gene>
<keyword evidence="9" id="KW-1185">Reference proteome</keyword>
<feature type="domain" description="Replication gene A protein-like" evidence="7">
    <location>
        <begin position="145"/>
        <end position="465"/>
    </location>
</feature>
<dbReference type="RefSeq" id="WP_195818092.1">
    <property type="nucleotide sequence ID" value="NZ_JADOBH010000006.1"/>
</dbReference>
<evidence type="ECO:0000256" key="4">
    <source>
        <dbReference type="ARBA" id="ARBA00022722"/>
    </source>
</evidence>
<evidence type="ECO:0000313" key="9">
    <source>
        <dbReference type="Proteomes" id="UP000600307"/>
    </source>
</evidence>
<dbReference type="GO" id="GO:0004519">
    <property type="term" value="F:endonuclease activity"/>
    <property type="evidence" value="ECO:0007669"/>
    <property type="project" value="UniProtKB-KW"/>
</dbReference>